<dbReference type="GO" id="GO:0003677">
    <property type="term" value="F:DNA binding"/>
    <property type="evidence" value="ECO:0007669"/>
    <property type="project" value="UniProtKB-KW"/>
</dbReference>
<dbReference type="Pfam" id="PF01852">
    <property type="entry name" value="START"/>
    <property type="match status" value="1"/>
</dbReference>
<keyword evidence="1" id="KW-0805">Transcription regulation</keyword>
<dbReference type="GO" id="GO:0008289">
    <property type="term" value="F:lipid binding"/>
    <property type="evidence" value="ECO:0007669"/>
    <property type="project" value="InterPro"/>
</dbReference>
<evidence type="ECO:0000313" key="7">
    <source>
        <dbReference type="EnsemblPlants" id="Kaladp0076s0343.1.v1.1"/>
    </source>
</evidence>
<keyword evidence="8" id="KW-1185">Reference proteome</keyword>
<dbReference type="Gramene" id="Kaladp0076s0343.1.v1.1">
    <property type="protein sequence ID" value="Kaladp0076s0343.1.v1.1"/>
    <property type="gene ID" value="Kaladp0076s0343.v1.1"/>
</dbReference>
<evidence type="ECO:0000256" key="4">
    <source>
        <dbReference type="ARBA" id="ARBA00023163"/>
    </source>
</evidence>
<name>A0A7N0UR15_KALFE</name>
<evidence type="ECO:0000256" key="2">
    <source>
        <dbReference type="ARBA" id="ARBA00023125"/>
    </source>
</evidence>
<evidence type="ECO:0000256" key="5">
    <source>
        <dbReference type="ARBA" id="ARBA00023242"/>
    </source>
</evidence>
<dbReference type="SUPFAM" id="SSF55961">
    <property type="entry name" value="Bet v1-like"/>
    <property type="match status" value="2"/>
</dbReference>
<dbReference type="Gene3D" id="3.30.530.20">
    <property type="match status" value="1"/>
</dbReference>
<evidence type="ECO:0000259" key="6">
    <source>
        <dbReference type="PROSITE" id="PS50848"/>
    </source>
</evidence>
<keyword evidence="4" id="KW-0804">Transcription</keyword>
<keyword evidence="2" id="KW-0238">DNA-binding</keyword>
<sequence>MITSLGGQKTFAVAELCHKAQVGEPLWIGVAGSSEISHNMRDDIYWETYYNSHRPFNSLVNKTEASKESAILFLKLEELIEIFMNVQKWTEVFHGIVSNTLSCVDLCELGNTEGVLSDSLQLIRAQIHLPSPLISPRDSEFVRYCHKISDGAWCIVDFSLNWFSSHRLPYLRKRPSGCLIREMPNGYCKVTWVEHVEVAGEVVHDICKPLFSAGLAYGARRWLVALLHNCQRLPTAFSALNFGVSLEGRRSFLSLTSRLVKTFCSTFGASALGTSWQKLPPTPGEYIAYMVKKNNSDPGAPLGVILSASISIFVPVTLNMAFDYIRDVNSRPQWDALCWQGLVQQLASIPTGSEPGNCASIMSVGDGGPGSGNMMIVQESRIDSTGGYLVYVPMDVVAVNRVVQGQDSRTVVVLPSGFSLLPACRGAQNGGGCLLTVAFQFLIATSNIPASEASLELAEKLVVTTAQNVCNGMLSGL</sequence>
<dbReference type="InterPro" id="IPR042160">
    <property type="entry name" value="HD-Zip_IV"/>
</dbReference>
<dbReference type="Proteomes" id="UP000594263">
    <property type="component" value="Unplaced"/>
</dbReference>
<feature type="domain" description="START" evidence="6">
    <location>
        <begin position="12"/>
        <end position="235"/>
    </location>
</feature>
<dbReference type="EnsemblPlants" id="Kaladp0076s0343.1.v1.1">
    <property type="protein sequence ID" value="Kaladp0076s0343.1.v1.1"/>
    <property type="gene ID" value="Kaladp0076s0343.v1.1"/>
</dbReference>
<reference evidence="7" key="1">
    <citation type="submission" date="2021-01" db="UniProtKB">
        <authorList>
            <consortium name="EnsemblPlants"/>
        </authorList>
    </citation>
    <scope>IDENTIFICATION</scope>
</reference>
<proteinExistence type="predicted"/>
<keyword evidence="3" id="KW-0371">Homeobox</keyword>
<dbReference type="Pfam" id="PF25797">
    <property type="entry name" value="PDF2_C"/>
    <property type="match status" value="1"/>
</dbReference>
<dbReference type="PROSITE" id="PS50848">
    <property type="entry name" value="START"/>
    <property type="match status" value="1"/>
</dbReference>
<evidence type="ECO:0000313" key="8">
    <source>
        <dbReference type="Proteomes" id="UP000594263"/>
    </source>
</evidence>
<evidence type="ECO:0000256" key="1">
    <source>
        <dbReference type="ARBA" id="ARBA00023015"/>
    </source>
</evidence>
<dbReference type="InterPro" id="IPR057993">
    <property type="entry name" value="HD-Zip_IV_C"/>
</dbReference>
<organism evidence="7 8">
    <name type="scientific">Kalanchoe fedtschenkoi</name>
    <name type="common">Lavender scallops</name>
    <name type="synonym">South American air plant</name>
    <dbReference type="NCBI Taxonomy" id="63787"/>
    <lineage>
        <taxon>Eukaryota</taxon>
        <taxon>Viridiplantae</taxon>
        <taxon>Streptophyta</taxon>
        <taxon>Embryophyta</taxon>
        <taxon>Tracheophyta</taxon>
        <taxon>Spermatophyta</taxon>
        <taxon>Magnoliopsida</taxon>
        <taxon>eudicotyledons</taxon>
        <taxon>Gunneridae</taxon>
        <taxon>Pentapetalae</taxon>
        <taxon>Saxifragales</taxon>
        <taxon>Crassulaceae</taxon>
        <taxon>Kalanchoe</taxon>
    </lineage>
</organism>
<evidence type="ECO:0000256" key="3">
    <source>
        <dbReference type="ARBA" id="ARBA00023155"/>
    </source>
</evidence>
<dbReference type="InterPro" id="IPR002913">
    <property type="entry name" value="START_lipid-bd_dom"/>
</dbReference>
<keyword evidence="5" id="KW-0539">Nucleus</keyword>
<protein>
    <recommendedName>
        <fullName evidence="6">START domain-containing protein</fullName>
    </recommendedName>
</protein>
<accession>A0A7N0UR15</accession>
<dbReference type="OMA" id="NCASIMS"/>
<dbReference type="AlphaFoldDB" id="A0A7N0UR15"/>
<dbReference type="SMART" id="SM00234">
    <property type="entry name" value="START"/>
    <property type="match status" value="1"/>
</dbReference>
<dbReference type="InterPro" id="IPR023393">
    <property type="entry name" value="START-like_dom_sf"/>
</dbReference>
<dbReference type="PANTHER" id="PTHR45654">
    <property type="entry name" value="HOMEOBOX-LEUCINE ZIPPER PROTEIN MERISTEM L1"/>
    <property type="match status" value="1"/>
</dbReference>
<dbReference type="PANTHER" id="PTHR45654:SF77">
    <property type="entry name" value="HOMEOBOX-LEUCINE ZIPPER PROTEIN MERISTEM L1"/>
    <property type="match status" value="1"/>
</dbReference>